<feature type="domain" description="Siroheme decarboxylase AsnC-like ligand binding" evidence="10">
    <location>
        <begin position="246"/>
        <end position="334"/>
    </location>
</feature>
<dbReference type="InterPro" id="IPR050684">
    <property type="entry name" value="HTH-Siroheme_Decarb"/>
</dbReference>
<evidence type="ECO:0000256" key="8">
    <source>
        <dbReference type="ARBA" id="ARBA00074756"/>
    </source>
</evidence>
<dbReference type="Pfam" id="PF22451">
    <property type="entry name" value="NirdL-like_HTH"/>
    <property type="match status" value="2"/>
</dbReference>
<dbReference type="OrthoDB" id="5568033at2"/>
<evidence type="ECO:0000256" key="3">
    <source>
        <dbReference type="ARBA" id="ARBA00023457"/>
    </source>
</evidence>
<evidence type="ECO:0000256" key="2">
    <source>
        <dbReference type="ARBA" id="ARBA00023444"/>
    </source>
</evidence>
<evidence type="ECO:0000259" key="11">
    <source>
        <dbReference type="Pfam" id="PF22451"/>
    </source>
</evidence>
<evidence type="ECO:0000256" key="9">
    <source>
        <dbReference type="SAM" id="MobiDB-lite"/>
    </source>
</evidence>
<dbReference type="Proteomes" id="UP000321822">
    <property type="component" value="Unassembled WGS sequence"/>
</dbReference>
<comment type="subunit">
    <text evidence="4">Probably forms a complex composed of NirD, NirL, NirG and NirH. All proteins are required for the total conversion of siroheme to didecarboxysiroheme.</text>
</comment>
<comment type="caution">
    <text evidence="12">The sequence shown here is derived from an EMBL/GenBank/DDBJ whole genome shotgun (WGS) entry which is preliminary data.</text>
</comment>
<gene>
    <name evidence="12" type="ORF">ESZ36_09770</name>
</gene>
<dbReference type="Pfam" id="PF17805">
    <property type="entry name" value="AsnC_trans_reg2"/>
    <property type="match status" value="2"/>
</dbReference>
<reference evidence="12 13" key="1">
    <citation type="submission" date="2019-07" db="EMBL/GenBank/DDBJ databases">
        <title>Genomes of sea-ice associated Colwellia species.</title>
        <authorList>
            <person name="Bowman J.P."/>
        </authorList>
    </citation>
    <scope>NUCLEOTIDE SEQUENCE [LARGE SCALE GENOMIC DNA]</scope>
    <source>
        <strain evidence="12 13">ACAM 459</strain>
    </source>
</reference>
<dbReference type="AlphaFoldDB" id="A0A5C6QJE8"/>
<name>A0A5C6QJE8_9GAMM</name>
<dbReference type="PANTHER" id="PTHR43413:SF1">
    <property type="entry name" value="SIROHEME DECARBOXYLASE NIRL SUBUNIT"/>
    <property type="match status" value="1"/>
</dbReference>
<keyword evidence="1" id="KW-0456">Lyase</keyword>
<dbReference type="RefSeq" id="WP_146786977.1">
    <property type="nucleotide sequence ID" value="NZ_VOLT01000004.1"/>
</dbReference>
<dbReference type="PANTHER" id="PTHR43413">
    <property type="entry name" value="TRANSCRIPTIONAL REGULATOR, ASNC FAMILY"/>
    <property type="match status" value="1"/>
</dbReference>
<dbReference type="GO" id="GO:0016829">
    <property type="term" value="F:lyase activity"/>
    <property type="evidence" value="ECO:0007669"/>
    <property type="project" value="UniProtKB-KW"/>
</dbReference>
<feature type="region of interest" description="Disordered" evidence="9">
    <location>
        <begin position="350"/>
        <end position="372"/>
    </location>
</feature>
<keyword evidence="13" id="KW-1185">Reference proteome</keyword>
<proteinExistence type="inferred from homology"/>
<organism evidence="12 13">
    <name type="scientific">Colwellia demingiae</name>
    <dbReference type="NCBI Taxonomy" id="89401"/>
    <lineage>
        <taxon>Bacteria</taxon>
        <taxon>Pseudomonadati</taxon>
        <taxon>Pseudomonadota</taxon>
        <taxon>Gammaproteobacteria</taxon>
        <taxon>Alteromonadales</taxon>
        <taxon>Colwelliaceae</taxon>
        <taxon>Colwellia</taxon>
    </lineage>
</organism>
<dbReference type="EC" id="4.1.1.111" evidence="5"/>
<dbReference type="EMBL" id="VOLT01000004">
    <property type="protein sequence ID" value="TWX68752.1"/>
    <property type="molecule type" value="Genomic_DNA"/>
</dbReference>
<comment type="pathway">
    <text evidence="2">Porphyrin-containing compound metabolism.</text>
</comment>
<accession>A0A5C6QJE8</accession>
<evidence type="ECO:0000313" key="12">
    <source>
        <dbReference type="EMBL" id="TWX68752.1"/>
    </source>
</evidence>
<evidence type="ECO:0000256" key="1">
    <source>
        <dbReference type="ARBA" id="ARBA00023239"/>
    </source>
</evidence>
<feature type="domain" description="Siroheme decarboxylase NirL-like HTH" evidence="11">
    <location>
        <begin position="196"/>
        <end position="236"/>
    </location>
</feature>
<evidence type="ECO:0000313" key="13">
    <source>
        <dbReference type="Proteomes" id="UP000321822"/>
    </source>
</evidence>
<dbReference type="Gene3D" id="3.30.70.3460">
    <property type="match status" value="2"/>
</dbReference>
<dbReference type="FunFam" id="3.30.70.3460:FF:000003">
    <property type="entry name" value="Heme d1 biosynthesis protein NirL"/>
    <property type="match status" value="1"/>
</dbReference>
<evidence type="ECO:0000256" key="6">
    <source>
        <dbReference type="ARBA" id="ARBA00045291"/>
    </source>
</evidence>
<feature type="domain" description="Siroheme decarboxylase AsnC-like ligand binding" evidence="10">
    <location>
        <begin position="76"/>
        <end position="150"/>
    </location>
</feature>
<evidence type="ECO:0000259" key="10">
    <source>
        <dbReference type="Pfam" id="PF17805"/>
    </source>
</evidence>
<dbReference type="InterPro" id="IPR040523">
    <property type="entry name" value="AsnC_trans_reg2"/>
</dbReference>
<evidence type="ECO:0000256" key="4">
    <source>
        <dbReference type="ARBA" id="ARBA00023465"/>
    </source>
</evidence>
<sequence length="372" mass="41719">MTKETAIISQLQQDIINNSQKGFPLTSQPYKTIAEQLAHVNIVTNELEVFQAIDDLNSQEVLSRVGPVFDHKKAGASTLAALAVPEKDLDKIAGIVNQFDQVNHNYGREHVYNLWFVVTASDMVALNSTIVNIELLTGLPVLVLPMEASYHIDLAFSINVTGVESPTSNQESKLVTFNNNDTISLTDIEKTALRQAIEKGLPTHLFPYQVIAEQLALTEQQVLMQISLWQEDGLIRRFGLVIKHRKLGYDANAMVVWNIPNENMDAVALKLAKCAPVSLCYQRPRRLPDWPYNLFCMIHGTDRTLVLQQISQITEQLGLESIEKDVLFSFKAYKQHGARYFKTKSSKVKTSKINAGKTENNNDMKKQGQAHG</sequence>
<feature type="domain" description="Siroheme decarboxylase NirL-like HTH" evidence="11">
    <location>
        <begin position="13"/>
        <end position="38"/>
    </location>
</feature>
<comment type="function">
    <text evidence="6">Involved in heme d1 biosynthesis. Catalyzes the decarboxylation of siroheme into didecarboxysiroheme.</text>
</comment>
<evidence type="ECO:0000256" key="7">
    <source>
        <dbReference type="ARBA" id="ARBA00048470"/>
    </source>
</evidence>
<evidence type="ECO:0000256" key="5">
    <source>
        <dbReference type="ARBA" id="ARBA00023471"/>
    </source>
</evidence>
<dbReference type="InterPro" id="IPR053953">
    <property type="entry name" value="NirdL-like_HTH"/>
</dbReference>
<protein>
    <recommendedName>
        <fullName evidence="8">Siroheme decarboxylase NirL subunit</fullName>
        <ecNumber evidence="5">4.1.1.111</ecNumber>
    </recommendedName>
</protein>
<comment type="catalytic activity">
    <reaction evidence="7">
        <text>siroheme + 2 H(+) = 12,18-didecarboxysiroheme + 2 CO2</text>
        <dbReference type="Rhea" id="RHEA:19093"/>
        <dbReference type="ChEBI" id="CHEBI:15378"/>
        <dbReference type="ChEBI" id="CHEBI:16526"/>
        <dbReference type="ChEBI" id="CHEBI:60052"/>
        <dbReference type="ChEBI" id="CHEBI:140497"/>
        <dbReference type="EC" id="4.1.1.111"/>
    </reaction>
</comment>
<comment type="similarity">
    <text evidence="3">Belongs to the Ahb/Nir family.</text>
</comment>